<dbReference type="RefSeq" id="WP_204748386.1">
    <property type="nucleotide sequence ID" value="NZ_CP069188.1"/>
</dbReference>
<name>A0A8T8E374_9EURY</name>
<evidence type="ECO:0000313" key="1">
    <source>
        <dbReference type="EMBL" id="QRV16003.1"/>
    </source>
</evidence>
<accession>A0A8T8E374</accession>
<dbReference type="Proteomes" id="UP000637819">
    <property type="component" value="Chromosome"/>
</dbReference>
<keyword evidence="2" id="KW-1185">Reference proteome</keyword>
<protein>
    <submittedName>
        <fullName evidence="1">Uncharacterized protein</fullName>
    </submittedName>
</protein>
<reference evidence="1 2" key="1">
    <citation type="submission" date="2021-01" db="EMBL/GenBank/DDBJ databases">
        <title>Genome Sequence and Methylation Pattern of Haloterrigena salifodinae BOL5-1, An Extremely Halophilic Archaeon from a Bolivian Salt Mine.</title>
        <authorList>
            <person name="DasSarma P."/>
            <person name="Anton B.P."/>
            <person name="DasSarma S.L."/>
            <person name="von Ehrenheim H.A.L."/>
            <person name="Martinez F.L."/>
            <person name="Guzman D."/>
            <person name="Roberts R.J."/>
            <person name="DasSarma S."/>
        </authorList>
    </citation>
    <scope>NUCLEOTIDE SEQUENCE [LARGE SCALE GENOMIC DNA]</scope>
    <source>
        <strain evidence="1 2">BOL5-1</strain>
    </source>
</reference>
<proteinExistence type="predicted"/>
<dbReference type="GeneID" id="62874188"/>
<organism evidence="1 2">
    <name type="scientific">Haloterrigena salifodinae</name>
    <dbReference type="NCBI Taxonomy" id="2675099"/>
    <lineage>
        <taxon>Archaea</taxon>
        <taxon>Methanobacteriati</taxon>
        <taxon>Methanobacteriota</taxon>
        <taxon>Stenosarchaea group</taxon>
        <taxon>Halobacteria</taxon>
        <taxon>Halobacteriales</taxon>
        <taxon>Natrialbaceae</taxon>
        <taxon>Haloterrigena</taxon>
    </lineage>
</organism>
<dbReference type="KEGG" id="hsal:JMJ58_03650"/>
<evidence type="ECO:0000313" key="2">
    <source>
        <dbReference type="Proteomes" id="UP000637819"/>
    </source>
</evidence>
<sequence length="146" mass="16588">MEQNSVEESVTDELTHIDVETVDEFVSRGEGEGYQLSVWVTNHSESSLVTYSRTEGAYTFAEEDYSDILEALDHIFQTAWERYSSSNSVAPHRCPEDAYEVVVTVTDAEECEPPESTFDSSHRFSVQLNEDTELIEDVDRLFDSLS</sequence>
<dbReference type="AlphaFoldDB" id="A0A8T8E374"/>
<gene>
    <name evidence="1" type="ORF">JMJ58_03650</name>
</gene>
<dbReference type="EMBL" id="CP069188">
    <property type="protein sequence ID" value="QRV16003.1"/>
    <property type="molecule type" value="Genomic_DNA"/>
</dbReference>